<evidence type="ECO:0000313" key="1">
    <source>
        <dbReference type="EMBL" id="ACM21008.1"/>
    </source>
</evidence>
<dbReference type="KEGG" id="geo:Geob_2658"/>
<sequence>MLSDTYRISINAQADTVWNLLPSLLERPDMYIHKIDSMKTIEKSQDILVREMSWRGTLFRETATFDSNSRSIRHVLQEHPLYQGRYGTSIVPTSVQNPMSPVELQIYLELERRSFKVERMVQTEAELAADIEKVLKSLKVMAEEREHELEGRGQHLSEGVTHR</sequence>
<protein>
    <submittedName>
        <fullName evidence="1">Uncharacterized protein</fullName>
    </submittedName>
</protein>
<dbReference type="EMBL" id="CP001390">
    <property type="protein sequence ID" value="ACM21008.1"/>
    <property type="molecule type" value="Genomic_DNA"/>
</dbReference>
<proteinExistence type="predicted"/>
<dbReference type="InterPro" id="IPR023393">
    <property type="entry name" value="START-like_dom_sf"/>
</dbReference>
<dbReference type="AlphaFoldDB" id="B9M1C6"/>
<gene>
    <name evidence="1" type="ordered locus">Geob_2658</name>
</gene>
<reference evidence="1 2" key="1">
    <citation type="submission" date="2009-01" db="EMBL/GenBank/DDBJ databases">
        <title>Complete sequence of Geobacter sp. FRC-32.</title>
        <authorList>
            <consortium name="US DOE Joint Genome Institute"/>
            <person name="Lucas S."/>
            <person name="Copeland A."/>
            <person name="Lapidus A."/>
            <person name="Glavina del Rio T."/>
            <person name="Dalin E."/>
            <person name="Tice H."/>
            <person name="Bruce D."/>
            <person name="Goodwin L."/>
            <person name="Pitluck S."/>
            <person name="Saunders E."/>
            <person name="Brettin T."/>
            <person name="Detter J.C."/>
            <person name="Han C."/>
            <person name="Larimer F."/>
            <person name="Land M."/>
            <person name="Hauser L."/>
            <person name="Kyrpides N."/>
            <person name="Ovchinnikova G."/>
            <person name="Kostka J."/>
            <person name="Richardson P."/>
        </authorList>
    </citation>
    <scope>NUCLEOTIDE SEQUENCE [LARGE SCALE GENOMIC DNA]</scope>
    <source>
        <strain evidence="2">DSM 22248 / JCM 15807 / FRC-32</strain>
    </source>
</reference>
<keyword evidence="2" id="KW-1185">Reference proteome</keyword>
<dbReference type="SUPFAM" id="SSF55961">
    <property type="entry name" value="Bet v1-like"/>
    <property type="match status" value="1"/>
</dbReference>
<accession>B9M1C6</accession>
<dbReference type="HOGENOM" id="CLU_117570_0_0_7"/>
<evidence type="ECO:0000313" key="2">
    <source>
        <dbReference type="Proteomes" id="UP000007721"/>
    </source>
</evidence>
<name>B9M1C6_GEODF</name>
<dbReference type="OrthoDB" id="5397556at2"/>
<organism evidence="1 2">
    <name type="scientific">Geotalea daltonii (strain DSM 22248 / JCM 15807 / FRC-32)</name>
    <name type="common">Geobacter daltonii</name>
    <dbReference type="NCBI Taxonomy" id="316067"/>
    <lineage>
        <taxon>Bacteria</taxon>
        <taxon>Pseudomonadati</taxon>
        <taxon>Thermodesulfobacteriota</taxon>
        <taxon>Desulfuromonadia</taxon>
        <taxon>Geobacterales</taxon>
        <taxon>Geobacteraceae</taxon>
        <taxon>Geotalea</taxon>
    </lineage>
</organism>
<dbReference type="Gene3D" id="3.30.530.20">
    <property type="match status" value="1"/>
</dbReference>
<dbReference type="Proteomes" id="UP000007721">
    <property type="component" value="Chromosome"/>
</dbReference>